<dbReference type="InterPro" id="IPR012337">
    <property type="entry name" value="RNaseH-like_sf"/>
</dbReference>
<evidence type="ECO:0000313" key="3">
    <source>
        <dbReference type="RefSeq" id="XP_039116445.1"/>
    </source>
</evidence>
<name>A0AB40AN22_DIOCR</name>
<proteinExistence type="predicted"/>
<dbReference type="PANTHER" id="PTHR35046:SF9">
    <property type="entry name" value="RNA-DIRECTED DNA POLYMERASE"/>
    <property type="match status" value="1"/>
</dbReference>
<dbReference type="InterPro" id="IPR036397">
    <property type="entry name" value="RNaseH_sf"/>
</dbReference>
<sequence length="198" mass="22404">MWVIGDHLTKIAHFLPLKPGLGLEKLEELFLGEIIRLHGIPVSITSDRDSTFISWFWRSLQSPLGIILTFSTAFYPQTNGQSERTIQILEDMQLFIWHHTRLFTGGSVDLLCVRVMLENGSCWVQTVFFRISLMKGVVRFGKRGKLNPRCIGPFEIVERVGSVVYCLPLPPDIAQVHNVIHVSMLEGSICRSIACHST</sequence>
<gene>
    <name evidence="3" type="primary">LOC120251856</name>
</gene>
<keyword evidence="2" id="KW-1185">Reference proteome</keyword>
<dbReference type="SUPFAM" id="SSF53098">
    <property type="entry name" value="Ribonuclease H-like"/>
    <property type="match status" value="1"/>
</dbReference>
<feature type="domain" description="Integrase catalytic" evidence="1">
    <location>
        <begin position="1"/>
        <end position="92"/>
    </location>
</feature>
<dbReference type="Pfam" id="PF24626">
    <property type="entry name" value="SH3_Tf2-1"/>
    <property type="match status" value="1"/>
</dbReference>
<dbReference type="Proteomes" id="UP001515500">
    <property type="component" value="Chromosome 20"/>
</dbReference>
<dbReference type="GeneID" id="120251856"/>
<dbReference type="PANTHER" id="PTHR35046">
    <property type="entry name" value="ZINC KNUCKLE (CCHC-TYPE) FAMILY PROTEIN"/>
    <property type="match status" value="1"/>
</dbReference>
<protein>
    <submittedName>
        <fullName evidence="3">Uncharacterized protein LOC120251856</fullName>
    </submittedName>
</protein>
<dbReference type="InterPro" id="IPR001584">
    <property type="entry name" value="Integrase_cat-core"/>
</dbReference>
<dbReference type="InterPro" id="IPR056924">
    <property type="entry name" value="SH3_Tf2-1"/>
</dbReference>
<organism evidence="2 3">
    <name type="scientific">Dioscorea cayennensis subsp. rotundata</name>
    <name type="common">White Guinea yam</name>
    <name type="synonym">Dioscorea rotundata</name>
    <dbReference type="NCBI Taxonomy" id="55577"/>
    <lineage>
        <taxon>Eukaryota</taxon>
        <taxon>Viridiplantae</taxon>
        <taxon>Streptophyta</taxon>
        <taxon>Embryophyta</taxon>
        <taxon>Tracheophyta</taxon>
        <taxon>Spermatophyta</taxon>
        <taxon>Magnoliopsida</taxon>
        <taxon>Liliopsida</taxon>
        <taxon>Dioscoreales</taxon>
        <taxon>Dioscoreaceae</taxon>
        <taxon>Dioscorea</taxon>
    </lineage>
</organism>
<dbReference type="PROSITE" id="PS50994">
    <property type="entry name" value="INTEGRASE"/>
    <property type="match status" value="1"/>
</dbReference>
<evidence type="ECO:0000259" key="1">
    <source>
        <dbReference type="PROSITE" id="PS50994"/>
    </source>
</evidence>
<reference evidence="3" key="1">
    <citation type="submission" date="2025-08" db="UniProtKB">
        <authorList>
            <consortium name="RefSeq"/>
        </authorList>
    </citation>
    <scope>IDENTIFICATION</scope>
</reference>
<dbReference type="RefSeq" id="XP_039116445.1">
    <property type="nucleotide sequence ID" value="XM_039260511.1"/>
</dbReference>
<accession>A0AB40AN22</accession>
<dbReference type="GO" id="GO:0003676">
    <property type="term" value="F:nucleic acid binding"/>
    <property type="evidence" value="ECO:0007669"/>
    <property type="project" value="InterPro"/>
</dbReference>
<dbReference type="GO" id="GO:0015074">
    <property type="term" value="P:DNA integration"/>
    <property type="evidence" value="ECO:0007669"/>
    <property type="project" value="InterPro"/>
</dbReference>
<evidence type="ECO:0000313" key="2">
    <source>
        <dbReference type="Proteomes" id="UP001515500"/>
    </source>
</evidence>
<dbReference type="AlphaFoldDB" id="A0AB40AN22"/>
<dbReference type="Gene3D" id="3.30.420.10">
    <property type="entry name" value="Ribonuclease H-like superfamily/Ribonuclease H"/>
    <property type="match status" value="1"/>
</dbReference>